<name>A0A2A2M301_9BILA</name>
<reference evidence="2 3" key="1">
    <citation type="journal article" date="2017" name="Curr. Biol.">
        <title>Genome architecture and evolution of a unichromosomal asexual nematode.</title>
        <authorList>
            <person name="Fradin H."/>
            <person name="Zegar C."/>
            <person name="Gutwein M."/>
            <person name="Lucas J."/>
            <person name="Kovtun M."/>
            <person name="Corcoran D."/>
            <person name="Baugh L.R."/>
            <person name="Kiontke K."/>
            <person name="Gunsalus K."/>
            <person name="Fitch D.H."/>
            <person name="Piano F."/>
        </authorList>
    </citation>
    <scope>NUCLEOTIDE SEQUENCE [LARGE SCALE GENOMIC DNA]</scope>
    <source>
        <strain evidence="2">PF1309</strain>
    </source>
</reference>
<feature type="region of interest" description="Disordered" evidence="1">
    <location>
        <begin position="1"/>
        <end position="35"/>
    </location>
</feature>
<organism evidence="2 3">
    <name type="scientific">Diploscapter pachys</name>
    <dbReference type="NCBI Taxonomy" id="2018661"/>
    <lineage>
        <taxon>Eukaryota</taxon>
        <taxon>Metazoa</taxon>
        <taxon>Ecdysozoa</taxon>
        <taxon>Nematoda</taxon>
        <taxon>Chromadorea</taxon>
        <taxon>Rhabditida</taxon>
        <taxon>Rhabditina</taxon>
        <taxon>Rhabditomorpha</taxon>
        <taxon>Rhabditoidea</taxon>
        <taxon>Rhabditidae</taxon>
        <taxon>Diploscapter</taxon>
    </lineage>
</organism>
<feature type="region of interest" description="Disordered" evidence="1">
    <location>
        <begin position="108"/>
        <end position="159"/>
    </location>
</feature>
<accession>A0A2A2M301</accession>
<sequence>MHRPEQVLRRRPVGQRRDQRGIVQRGGDASRHRPVEVHRKARVGDIPADQRLAVGQRRGKGRLQHQPLRLRIGARHQRRGGTIAELQHGEQRLDLVRRLQMQRRQLHRHHQHAGVGVGPDDMPRGAQRDHCGIAAHESDQQPLRGRQAQPRGDDLVDPRRDEAGAARDDQMGDAVQLHARRQIVDRGEGQRRCSLGIHRHPRRRTGQRVRIEAARIDRAVPSAPRQDRPTMRDTGARGHAIEQRGMARLDLGLGPADEGIVDIVRGHGRTDGAQAGVRGERHRGPSHVRRNGERQARTRRRRNGCMPHDKMAIGAFRSHRG</sequence>
<protein>
    <submittedName>
        <fullName evidence="2">Uncharacterized protein</fullName>
    </submittedName>
</protein>
<evidence type="ECO:0000313" key="3">
    <source>
        <dbReference type="Proteomes" id="UP000218231"/>
    </source>
</evidence>
<comment type="caution">
    <text evidence="2">The sequence shown here is derived from an EMBL/GenBank/DDBJ whole genome shotgun (WGS) entry which is preliminary data.</text>
</comment>
<proteinExistence type="predicted"/>
<evidence type="ECO:0000256" key="1">
    <source>
        <dbReference type="SAM" id="MobiDB-lite"/>
    </source>
</evidence>
<feature type="compositionally biased region" description="Basic and acidic residues" evidence="1">
    <location>
        <begin position="121"/>
        <end position="139"/>
    </location>
</feature>
<dbReference type="Proteomes" id="UP000218231">
    <property type="component" value="Unassembled WGS sequence"/>
</dbReference>
<dbReference type="EMBL" id="LIAE01005979">
    <property type="protein sequence ID" value="PAV92826.1"/>
    <property type="molecule type" value="Genomic_DNA"/>
</dbReference>
<dbReference type="AlphaFoldDB" id="A0A2A2M301"/>
<evidence type="ECO:0000313" key="2">
    <source>
        <dbReference type="EMBL" id="PAV92826.1"/>
    </source>
</evidence>
<gene>
    <name evidence="2" type="ORF">WR25_07700</name>
</gene>
<feature type="region of interest" description="Disordered" evidence="1">
    <location>
        <begin position="269"/>
        <end position="300"/>
    </location>
</feature>
<keyword evidence="3" id="KW-1185">Reference proteome</keyword>